<gene>
    <name evidence="6" type="ORF">I6U51_15925</name>
</gene>
<dbReference type="PROSITE" id="PS50893">
    <property type="entry name" value="ABC_TRANSPORTER_2"/>
    <property type="match status" value="1"/>
</dbReference>
<dbReference type="Proteomes" id="UP000622687">
    <property type="component" value="Unassembled WGS sequence"/>
</dbReference>
<feature type="domain" description="ABC transporter" evidence="5">
    <location>
        <begin position="2"/>
        <end position="231"/>
    </location>
</feature>
<dbReference type="AlphaFoldDB" id="A0A934I138"/>
<dbReference type="InterPro" id="IPR003439">
    <property type="entry name" value="ABC_transporter-like_ATP-bd"/>
</dbReference>
<dbReference type="GO" id="GO:0005524">
    <property type="term" value="F:ATP binding"/>
    <property type="evidence" value="ECO:0007669"/>
    <property type="project" value="UniProtKB-KW"/>
</dbReference>
<keyword evidence="4 6" id="KW-0067">ATP-binding</keyword>
<dbReference type="GO" id="GO:0016887">
    <property type="term" value="F:ATP hydrolysis activity"/>
    <property type="evidence" value="ECO:0007669"/>
    <property type="project" value="InterPro"/>
</dbReference>
<dbReference type="PANTHER" id="PTHR43335">
    <property type="entry name" value="ABC TRANSPORTER, ATP-BINDING PROTEIN"/>
    <property type="match status" value="1"/>
</dbReference>
<organism evidence="6 7">
    <name type="scientific">Clostridium aciditolerans</name>
    <dbReference type="NCBI Taxonomy" id="339861"/>
    <lineage>
        <taxon>Bacteria</taxon>
        <taxon>Bacillati</taxon>
        <taxon>Bacillota</taxon>
        <taxon>Clostridia</taxon>
        <taxon>Eubacteriales</taxon>
        <taxon>Clostridiaceae</taxon>
        <taxon>Clostridium</taxon>
    </lineage>
</organism>
<keyword evidence="3" id="KW-0547">Nucleotide-binding</keyword>
<dbReference type="InterPro" id="IPR027417">
    <property type="entry name" value="P-loop_NTPase"/>
</dbReference>
<keyword evidence="7" id="KW-1185">Reference proteome</keyword>
<dbReference type="InterPro" id="IPR003593">
    <property type="entry name" value="AAA+_ATPase"/>
</dbReference>
<evidence type="ECO:0000256" key="2">
    <source>
        <dbReference type="ARBA" id="ARBA00022448"/>
    </source>
</evidence>
<comment type="caution">
    <text evidence="6">The sequence shown here is derived from an EMBL/GenBank/DDBJ whole genome shotgun (WGS) entry which is preliminary data.</text>
</comment>
<dbReference type="Pfam" id="PF00005">
    <property type="entry name" value="ABC_tran"/>
    <property type="match status" value="1"/>
</dbReference>
<dbReference type="SUPFAM" id="SSF52540">
    <property type="entry name" value="P-loop containing nucleoside triphosphate hydrolases"/>
    <property type="match status" value="1"/>
</dbReference>
<dbReference type="PANTHER" id="PTHR43335:SF4">
    <property type="entry name" value="ABC TRANSPORTER, ATP-BINDING PROTEIN"/>
    <property type="match status" value="1"/>
</dbReference>
<dbReference type="Gene3D" id="3.40.50.300">
    <property type="entry name" value="P-loop containing nucleotide triphosphate hydrolases"/>
    <property type="match status" value="1"/>
</dbReference>
<dbReference type="EMBL" id="JAEEGB010000019">
    <property type="protein sequence ID" value="MBI6874172.1"/>
    <property type="molecule type" value="Genomic_DNA"/>
</dbReference>
<dbReference type="SMART" id="SM00382">
    <property type="entry name" value="AAA"/>
    <property type="match status" value="1"/>
</dbReference>
<evidence type="ECO:0000256" key="4">
    <source>
        <dbReference type="ARBA" id="ARBA00022840"/>
    </source>
</evidence>
<protein>
    <submittedName>
        <fullName evidence="6">ABC transporter ATP-binding protein</fullName>
    </submittedName>
</protein>
<evidence type="ECO:0000256" key="3">
    <source>
        <dbReference type="ARBA" id="ARBA00022741"/>
    </source>
</evidence>
<reference evidence="6" key="1">
    <citation type="submission" date="2020-12" db="EMBL/GenBank/DDBJ databases">
        <title>Clostridium thailandense sp. nov., a novel acetogenic bacterium isolated from peat land soil in Thailand.</title>
        <authorList>
            <person name="Chaikitkaew S."/>
            <person name="Birkeland N.K."/>
        </authorList>
    </citation>
    <scope>NUCLEOTIDE SEQUENCE</scope>
    <source>
        <strain evidence="6">DSM 17425</strain>
    </source>
</reference>
<evidence type="ECO:0000256" key="1">
    <source>
        <dbReference type="ARBA" id="ARBA00005417"/>
    </source>
</evidence>
<keyword evidence="2" id="KW-0813">Transport</keyword>
<proteinExistence type="inferred from homology"/>
<name>A0A934I138_9CLOT</name>
<accession>A0A934I138</accession>
<sequence>MIKIENLTKSYGNHVAIKDINLEIKKGEILGLLGPNGAGKSTTMNVVTGYLSATEGSVMIDGFDIFKNPIQAKKKIGYLPEIPPLYTDMTVEEYLNFVSKLKKVEKSKRKEHIDTIVDSIKLNDVRKRLIKNLSKGYKQRVGLAQAIIGNPEVLILDEPTVGLDPKQIIEIRNLITELGKEHTIILSSHILSEISAICDRVVIINKGSIVAEGTPEDLSKNLSYGTKMALRIKGALDQAKEVINKIPNINSIEDDGVKEPNTIDLVVESKNDRDIREDLFNAFSKANIPLLMIKPLNLTLEEIFLEVTEQTKEVSLDAGNTK</sequence>
<evidence type="ECO:0000259" key="5">
    <source>
        <dbReference type="PROSITE" id="PS50893"/>
    </source>
</evidence>
<evidence type="ECO:0000313" key="7">
    <source>
        <dbReference type="Proteomes" id="UP000622687"/>
    </source>
</evidence>
<evidence type="ECO:0000313" key="6">
    <source>
        <dbReference type="EMBL" id="MBI6874172.1"/>
    </source>
</evidence>
<comment type="similarity">
    <text evidence="1">Belongs to the ABC transporter superfamily.</text>
</comment>